<dbReference type="InterPro" id="IPR000795">
    <property type="entry name" value="T_Tr_GTP-bd_dom"/>
</dbReference>
<evidence type="ECO:0000313" key="4">
    <source>
        <dbReference type="Proteomes" id="UP000234254"/>
    </source>
</evidence>
<dbReference type="OrthoDB" id="3199516at2759"/>
<dbReference type="Proteomes" id="UP000234254">
    <property type="component" value="Unassembled WGS sequence"/>
</dbReference>
<dbReference type="RefSeq" id="XP_024691844.1">
    <property type="nucleotide sequence ID" value="XM_024838233.1"/>
</dbReference>
<sequence>MASIFTYDPDPPRVSSPWSTSGTSTPQVWGPGGRGMATKSRSNSSLRLALTDPDFLSDYGISKLEPEPQEGPMEYKLHLLLRPRRLYSSTSTRPAAGRSCHSHESGSTSGPTSASYELGAKPAPTPSTQSRQQRLQQLTTQLLWRLQQSSPFHSSTAASLVLPVLPEASPQLGVPQKPTRLLPGLEESQGALYEIGVSDDGAFVGLVNDELEESLLNLHVMATSLGCKVEVLRRVIVGKCEWVENSSAEGTETGKHKTGDLWVAEALVSPDWDHYHSNSSTNGYCETRPSLSNLGENDLPDAANSNTEQIRISITGPTTAGKSSLLGTLTSSVLDNGRGASRLGLLKHRHEISSGITSSVAHELIGYAASEQSLDTTNVINYASGNVDAWNDVHATAKGGRLAFVSDLPGSVRYLKSALRGLVSWAPHYILLCIPANCDDESSGSADQTDINLALSYLDVCTKLDIPILVVITKMDLASRAGLRSNLTKVLSALKASGKKPAMLPGSSNQDIDLQHIASADRDSVRKVISETDDWMTTVPIVLTSAVDGSGIGKLHAFIRSLPIPQRPSLVRAVLPESLDSPDPPSNIFNIDEVFAIPPSKVTHTNDLTSLALSCSTLHSLAIPQMYSRFDIVWPDTLSSSDHPAGVDALSYGLATLVMGEDVFRELPAGRRPTDIATPHDRPPASQGPHGTRKIRRGNHYAQYTRKFSVGNGPLLWVQEYSVTKETGKMLGTLVALAVARMVNLETFIWDMPTGVLRDVWIALSSLADRPGHDCRLERVWVRWHDNSENSMRSAQDVATTSSLTLPAMQVPSNPPASGTPLQQKYGHVEYPTLSILPPMRSLSVLDIDEPSYLEETAVLIERSVGKLRELRIGISPKVYQAEWLKAPAVWSSSSPPSQGPVPGWPKNGGVLGLLFGVSSDPLGDNSASGSAKKQDAGVANTHEHNGITPPAETPSTSNAAPEVPPSQPVDIASTEQGPSITGDPGQGDDSSPLGQSSPTETPAPIVPPESSKRSSKTTRFKKRRDDNVPRLSLEILELERVPLSVLAMQHALDWTRITTLTILRCEGHEKLWRALRREFTPSPTPQSSRSRRKSASGHSTLLYDFPLKIKHIHTDSVSPYLLLFIKDALAPNSLETLFLHEAPMYDSIVGIDAIYKNVVRHHRLSLRKVLIDSTERSPDGGELATSRWRKWMFTREMVSFFTSGRMPRLRELSMTIHSKDWHYFLQRLPNIPYLRALHIAHIAHPIHRDPKELAMQILDIVTIRPEVGISYVGMQSKCYEILEGKRGDKDDDLDYLDTHSEGFVPGGDDWAGSDSMDDDSDSDDAAAAVSAADSHSEASSDDRGSSDGDDVEFEGGRSRVAFRLREILFYDDKISIFKARHGSL</sequence>
<dbReference type="PANTHER" id="PTHR43721">
    <property type="entry name" value="ELONGATION FACTOR TU-RELATED"/>
    <property type="match status" value="1"/>
</dbReference>
<dbReference type="GO" id="GO:0003924">
    <property type="term" value="F:GTPase activity"/>
    <property type="evidence" value="ECO:0007669"/>
    <property type="project" value="InterPro"/>
</dbReference>
<dbReference type="GeneID" id="36545757"/>
<feature type="domain" description="Tr-type G" evidence="2">
    <location>
        <begin position="310"/>
        <end position="559"/>
    </location>
</feature>
<comment type="caution">
    <text evidence="3">The sequence shown here is derived from an EMBL/GenBank/DDBJ whole genome shotgun (WGS) entry which is preliminary data.</text>
</comment>
<dbReference type="PANTHER" id="PTHR43721:SF30">
    <property type="entry name" value="TR-TYPE G DOMAIN-CONTAINING PROTEIN"/>
    <property type="match status" value="1"/>
</dbReference>
<feature type="compositionally biased region" description="Basic and acidic residues" evidence="1">
    <location>
        <begin position="1335"/>
        <end position="1347"/>
    </location>
</feature>
<dbReference type="InterPro" id="IPR050055">
    <property type="entry name" value="EF-Tu_GTPase"/>
</dbReference>
<dbReference type="SUPFAM" id="SSF52540">
    <property type="entry name" value="P-loop containing nucleoside triphosphate hydrolases"/>
    <property type="match status" value="1"/>
</dbReference>
<evidence type="ECO:0000259" key="2">
    <source>
        <dbReference type="Pfam" id="PF00009"/>
    </source>
</evidence>
<feature type="region of interest" description="Disordered" evidence="1">
    <location>
        <begin position="88"/>
        <end position="134"/>
    </location>
</feature>
<protein>
    <recommendedName>
        <fullName evidence="2">Tr-type G domain-containing protein</fullName>
    </recommendedName>
</protein>
<evidence type="ECO:0000256" key="1">
    <source>
        <dbReference type="SAM" id="MobiDB-lite"/>
    </source>
</evidence>
<keyword evidence="4" id="KW-1185">Reference proteome</keyword>
<feature type="compositionally biased region" description="Low complexity" evidence="1">
    <location>
        <begin position="15"/>
        <end position="26"/>
    </location>
</feature>
<proteinExistence type="predicted"/>
<reference evidence="3" key="1">
    <citation type="submission" date="2016-12" db="EMBL/GenBank/DDBJ databases">
        <title>The genomes of Aspergillus section Nigri reveals drivers in fungal speciation.</title>
        <authorList>
            <consortium name="DOE Joint Genome Institute"/>
            <person name="Vesth T.C."/>
            <person name="Nybo J."/>
            <person name="Theobald S."/>
            <person name="Brandl J."/>
            <person name="Frisvad J.C."/>
            <person name="Nielsen K.F."/>
            <person name="Lyhne E.K."/>
            <person name="Kogle M.E."/>
            <person name="Kuo A."/>
            <person name="Riley R."/>
            <person name="Clum A."/>
            <person name="Nolan M."/>
            <person name="Lipzen A."/>
            <person name="Salamov A."/>
            <person name="Henrissat B."/>
            <person name="Wiebenga A."/>
            <person name="De vries R.P."/>
            <person name="Grigoriev I.V."/>
            <person name="Mortensen U.H."/>
            <person name="Andersen M.R."/>
            <person name="Baker S.E."/>
        </authorList>
    </citation>
    <scope>NUCLEOTIDE SEQUENCE</scope>
    <source>
        <strain evidence="3">IBT 28561</strain>
    </source>
</reference>
<dbReference type="Pfam" id="PF00009">
    <property type="entry name" value="GTP_EFTU"/>
    <property type="match status" value="1"/>
</dbReference>
<feature type="region of interest" description="Disordered" evidence="1">
    <location>
        <begin position="1"/>
        <end position="48"/>
    </location>
</feature>
<name>A0A2I1D051_ASPC2</name>
<feature type="region of interest" description="Disordered" evidence="1">
    <location>
        <begin position="671"/>
        <end position="694"/>
    </location>
</feature>
<feature type="region of interest" description="Disordered" evidence="1">
    <location>
        <begin position="923"/>
        <end position="1025"/>
    </location>
</feature>
<accession>A0A2I1D051</accession>
<feature type="compositionally biased region" description="Basic residues" evidence="1">
    <location>
        <begin position="1014"/>
        <end position="1023"/>
    </location>
</feature>
<dbReference type="GO" id="GO:0005525">
    <property type="term" value="F:GTP binding"/>
    <property type="evidence" value="ECO:0007669"/>
    <property type="project" value="InterPro"/>
</dbReference>
<evidence type="ECO:0000313" key="3">
    <source>
        <dbReference type="EMBL" id="PKY03250.1"/>
    </source>
</evidence>
<dbReference type="EMBL" id="MSFM01000008">
    <property type="protein sequence ID" value="PKY03250.1"/>
    <property type="molecule type" value="Genomic_DNA"/>
</dbReference>
<feature type="region of interest" description="Disordered" evidence="1">
    <location>
        <begin position="1305"/>
        <end position="1353"/>
    </location>
</feature>
<dbReference type="VEuPathDB" id="FungiDB:P168DRAFT_298058"/>
<gene>
    <name evidence="3" type="ORF">P168DRAFT_298058</name>
</gene>
<feature type="compositionally biased region" description="Polar residues" evidence="1">
    <location>
        <begin position="989"/>
        <end position="1001"/>
    </location>
</feature>
<feature type="compositionally biased region" description="Acidic residues" evidence="1">
    <location>
        <begin position="1316"/>
        <end position="1325"/>
    </location>
</feature>
<dbReference type="GO" id="GO:0003746">
    <property type="term" value="F:translation elongation factor activity"/>
    <property type="evidence" value="ECO:0007669"/>
    <property type="project" value="TreeGrafter"/>
</dbReference>
<feature type="compositionally biased region" description="Basic and acidic residues" evidence="1">
    <location>
        <begin position="671"/>
        <end position="683"/>
    </location>
</feature>
<dbReference type="InterPro" id="IPR027417">
    <property type="entry name" value="P-loop_NTPase"/>
</dbReference>
<organism evidence="3 4">
    <name type="scientific">Aspergillus campestris (strain IBT 28561)</name>
    <dbReference type="NCBI Taxonomy" id="1392248"/>
    <lineage>
        <taxon>Eukaryota</taxon>
        <taxon>Fungi</taxon>
        <taxon>Dikarya</taxon>
        <taxon>Ascomycota</taxon>
        <taxon>Pezizomycotina</taxon>
        <taxon>Eurotiomycetes</taxon>
        <taxon>Eurotiomycetidae</taxon>
        <taxon>Eurotiales</taxon>
        <taxon>Aspergillaceae</taxon>
        <taxon>Aspergillus</taxon>
        <taxon>Aspergillus subgen. Circumdati</taxon>
    </lineage>
</organism>
<feature type="compositionally biased region" description="Polar residues" evidence="1">
    <location>
        <begin position="105"/>
        <end position="115"/>
    </location>
</feature>
<dbReference type="Gene3D" id="3.40.50.300">
    <property type="entry name" value="P-loop containing nucleotide triphosphate hydrolases"/>
    <property type="match status" value="1"/>
</dbReference>